<feature type="transmembrane region" description="Helical" evidence="9">
    <location>
        <begin position="260"/>
        <end position="285"/>
    </location>
</feature>
<evidence type="ECO:0000313" key="11">
    <source>
        <dbReference type="Proteomes" id="UP000250275"/>
    </source>
</evidence>
<dbReference type="Proteomes" id="UP000250275">
    <property type="component" value="Unassembled WGS sequence"/>
</dbReference>
<organism evidence="10 11">
    <name type="scientific">Eufriesea mexicana</name>
    <dbReference type="NCBI Taxonomy" id="516756"/>
    <lineage>
        <taxon>Eukaryota</taxon>
        <taxon>Metazoa</taxon>
        <taxon>Ecdysozoa</taxon>
        <taxon>Arthropoda</taxon>
        <taxon>Hexapoda</taxon>
        <taxon>Insecta</taxon>
        <taxon>Pterygota</taxon>
        <taxon>Neoptera</taxon>
        <taxon>Endopterygota</taxon>
        <taxon>Hymenoptera</taxon>
        <taxon>Apocrita</taxon>
        <taxon>Aculeata</taxon>
        <taxon>Apoidea</taxon>
        <taxon>Anthophila</taxon>
        <taxon>Apidae</taxon>
        <taxon>Eufriesea</taxon>
    </lineage>
</organism>
<evidence type="ECO:0000256" key="4">
    <source>
        <dbReference type="ARBA" id="ARBA00022692"/>
    </source>
</evidence>
<dbReference type="Pfam" id="PF03820">
    <property type="entry name" value="SFXNs"/>
    <property type="match status" value="1"/>
</dbReference>
<dbReference type="GO" id="GO:0015075">
    <property type="term" value="F:monoatomic ion transmembrane transporter activity"/>
    <property type="evidence" value="ECO:0007669"/>
    <property type="project" value="InterPro"/>
</dbReference>
<evidence type="ECO:0000256" key="7">
    <source>
        <dbReference type="ARBA" id="ARBA00023128"/>
    </source>
</evidence>
<keyword evidence="7" id="KW-0496">Mitochondrion</keyword>
<dbReference type="PANTHER" id="PTHR11153">
    <property type="entry name" value="SIDEROFLEXIN"/>
    <property type="match status" value="1"/>
</dbReference>
<evidence type="ECO:0000256" key="9">
    <source>
        <dbReference type="SAM" id="Phobius"/>
    </source>
</evidence>
<sequence>MNIDEKIDIDKPLWDQSTYIGRLKHFAFITDFRMIFESKKRLREAKQFCDDYKMGKIPSGTQMSDIIRAKQLRDGAFHPDTGELIHSFSRLSFQMPASAVLTASMLAFQKNTPVTVTLQILHQLHIAIINYTYRSRLNNNDKTTIRNTILCAAITSSIVTVYCKKILFRRFILQRYLPFCAMTTSHILNLPIIRYKEITTGIPLFMKDEKNPFMKSKVAAIKGVYECLITRIVMSIPCLIFVPLLTHKFLANYFFQRRSWILIPIETCLCALGCLFAIPSALAIFPERNSMSTELMKLYPSEYEDFKKCVKEHVDKVYYNKGL</sequence>
<comment type="subcellular location">
    <subcellularLocation>
        <location evidence="1">Mitochondrion membrane</location>
        <topology evidence="1">Multi-pass membrane protein</topology>
    </subcellularLocation>
</comment>
<protein>
    <submittedName>
        <fullName evidence="10">Sideroflexin-3</fullName>
    </submittedName>
</protein>
<keyword evidence="6 9" id="KW-1133">Transmembrane helix</keyword>
<accession>A0A310SLG4</accession>
<keyword evidence="5" id="KW-0029">Amino-acid transport</keyword>
<evidence type="ECO:0000256" key="5">
    <source>
        <dbReference type="ARBA" id="ARBA00022970"/>
    </source>
</evidence>
<keyword evidence="11" id="KW-1185">Reference proteome</keyword>
<dbReference type="OrthoDB" id="6608471at2759"/>
<keyword evidence="8 9" id="KW-0472">Membrane</keyword>
<dbReference type="GO" id="GO:0140300">
    <property type="term" value="P:serine import into mitochondrion"/>
    <property type="evidence" value="ECO:0007669"/>
    <property type="project" value="TreeGrafter"/>
</dbReference>
<evidence type="ECO:0000256" key="8">
    <source>
        <dbReference type="ARBA" id="ARBA00023136"/>
    </source>
</evidence>
<keyword evidence="3" id="KW-0813">Transport</keyword>
<dbReference type="EMBL" id="KQ761246">
    <property type="protein sequence ID" value="OAD57932.1"/>
    <property type="molecule type" value="Genomic_DNA"/>
</dbReference>
<dbReference type="GO" id="GO:0005743">
    <property type="term" value="C:mitochondrial inner membrane"/>
    <property type="evidence" value="ECO:0007669"/>
    <property type="project" value="TreeGrafter"/>
</dbReference>
<feature type="transmembrane region" description="Helical" evidence="9">
    <location>
        <begin position="223"/>
        <end position="245"/>
    </location>
</feature>
<proteinExistence type="inferred from homology"/>
<gene>
    <name evidence="10" type="ORF">WN48_00965</name>
</gene>
<evidence type="ECO:0000313" key="10">
    <source>
        <dbReference type="EMBL" id="OAD57932.1"/>
    </source>
</evidence>
<dbReference type="AlphaFoldDB" id="A0A310SLG4"/>
<keyword evidence="4 9" id="KW-0812">Transmembrane</keyword>
<evidence type="ECO:0000256" key="6">
    <source>
        <dbReference type="ARBA" id="ARBA00022989"/>
    </source>
</evidence>
<evidence type="ECO:0000256" key="2">
    <source>
        <dbReference type="ARBA" id="ARBA00005974"/>
    </source>
</evidence>
<dbReference type="PANTHER" id="PTHR11153:SF8">
    <property type="entry name" value="SIDEROFLEXIN-1"/>
    <property type="match status" value="1"/>
</dbReference>
<name>A0A310SLG4_9HYME</name>
<comment type="similarity">
    <text evidence="2">Belongs to the sideroflexin family.</text>
</comment>
<reference evidence="10 11" key="1">
    <citation type="submission" date="2015-07" db="EMBL/GenBank/DDBJ databases">
        <title>The genome of Eufriesea mexicana.</title>
        <authorList>
            <person name="Pan H."/>
            <person name="Kapheim K."/>
        </authorList>
    </citation>
    <scope>NUCLEOTIDE SEQUENCE [LARGE SCALE GENOMIC DNA]</scope>
    <source>
        <strain evidence="10">0111107269</strain>
        <tissue evidence="10">Whole body</tissue>
    </source>
</reference>
<dbReference type="InterPro" id="IPR004686">
    <property type="entry name" value="Mtc"/>
</dbReference>
<evidence type="ECO:0000256" key="1">
    <source>
        <dbReference type="ARBA" id="ARBA00004225"/>
    </source>
</evidence>
<evidence type="ECO:0000256" key="3">
    <source>
        <dbReference type="ARBA" id="ARBA00022448"/>
    </source>
</evidence>